<dbReference type="SUPFAM" id="SSF50993">
    <property type="entry name" value="Peptidase/esterase 'gauge' domain"/>
    <property type="match status" value="1"/>
</dbReference>
<dbReference type="InterPro" id="IPR001375">
    <property type="entry name" value="Peptidase_S9_cat"/>
</dbReference>
<organism evidence="9 10">
    <name type="scientific">Candidatus Brevifilum fermentans</name>
    <dbReference type="NCBI Taxonomy" id="1986204"/>
    <lineage>
        <taxon>Bacteria</taxon>
        <taxon>Bacillati</taxon>
        <taxon>Chloroflexota</taxon>
        <taxon>Anaerolineae</taxon>
        <taxon>Anaerolineales</taxon>
        <taxon>Anaerolineaceae</taxon>
        <taxon>Candidatus Brevifilum</taxon>
    </lineage>
</organism>
<protein>
    <recommendedName>
        <fullName evidence="3">prolyl oligopeptidase</fullName>
        <ecNumber evidence="3">3.4.21.26</ecNumber>
    </recommendedName>
</protein>
<evidence type="ECO:0000256" key="1">
    <source>
        <dbReference type="ARBA" id="ARBA00001070"/>
    </source>
</evidence>
<dbReference type="Gene3D" id="2.130.10.120">
    <property type="entry name" value="Prolyl oligopeptidase, N-terminal domain"/>
    <property type="match status" value="1"/>
</dbReference>
<proteinExistence type="inferred from homology"/>
<dbReference type="SUPFAM" id="SSF53474">
    <property type="entry name" value="alpha/beta-Hydrolases"/>
    <property type="match status" value="1"/>
</dbReference>
<dbReference type="PANTHER" id="PTHR42881">
    <property type="entry name" value="PROLYL ENDOPEPTIDASE"/>
    <property type="match status" value="1"/>
</dbReference>
<evidence type="ECO:0000256" key="2">
    <source>
        <dbReference type="ARBA" id="ARBA00005228"/>
    </source>
</evidence>
<comment type="catalytic activity">
    <reaction evidence="1">
        <text>Hydrolysis of Pro-|-Xaa &gt;&gt; Ala-|-Xaa in oligopeptides.</text>
        <dbReference type="EC" id="3.4.21.26"/>
    </reaction>
</comment>
<dbReference type="Pfam" id="PF02897">
    <property type="entry name" value="Peptidase_S9_N"/>
    <property type="match status" value="1"/>
</dbReference>
<dbReference type="Proteomes" id="UP000195514">
    <property type="component" value="Chromosome I"/>
</dbReference>
<dbReference type="AlphaFoldDB" id="A0A1Y6K390"/>
<keyword evidence="5 9" id="KW-0378">Hydrolase</keyword>
<dbReference type="InterPro" id="IPR002470">
    <property type="entry name" value="Peptidase_S9A"/>
</dbReference>
<keyword evidence="6" id="KW-0720">Serine protease</keyword>
<feature type="domain" description="Peptidase S9 prolyl oligopeptidase catalytic" evidence="7">
    <location>
        <begin position="467"/>
        <end position="678"/>
    </location>
</feature>
<dbReference type="InterPro" id="IPR051167">
    <property type="entry name" value="Prolyl_oligopep/macrocyclase"/>
</dbReference>
<name>A0A1Y6K390_9CHLR</name>
<comment type="similarity">
    <text evidence="2">Belongs to the peptidase S9A family.</text>
</comment>
<dbReference type="GO" id="GO:0006508">
    <property type="term" value="P:proteolysis"/>
    <property type="evidence" value="ECO:0007669"/>
    <property type="project" value="UniProtKB-KW"/>
</dbReference>
<keyword evidence="10" id="KW-1185">Reference proteome</keyword>
<evidence type="ECO:0000256" key="4">
    <source>
        <dbReference type="ARBA" id="ARBA00022670"/>
    </source>
</evidence>
<dbReference type="Gene3D" id="3.40.50.1820">
    <property type="entry name" value="alpha/beta hydrolase"/>
    <property type="match status" value="1"/>
</dbReference>
<evidence type="ECO:0000313" key="10">
    <source>
        <dbReference type="Proteomes" id="UP000195514"/>
    </source>
</evidence>
<dbReference type="InterPro" id="IPR002471">
    <property type="entry name" value="Pept_S9_AS"/>
</dbReference>
<dbReference type="FunFam" id="2.130.10.120:FF:000001">
    <property type="entry name" value="Prolyl endopeptidase"/>
    <property type="match status" value="1"/>
</dbReference>
<accession>A0A1Y6K390</accession>
<reference evidence="10" key="1">
    <citation type="submission" date="2017-05" db="EMBL/GenBank/DDBJ databases">
        <authorList>
            <person name="Kirkegaard R."/>
            <person name="Mcilroy J S."/>
        </authorList>
    </citation>
    <scope>NUCLEOTIDE SEQUENCE [LARGE SCALE GENOMIC DNA]</scope>
</reference>
<evidence type="ECO:0000256" key="3">
    <source>
        <dbReference type="ARBA" id="ARBA00011897"/>
    </source>
</evidence>
<dbReference type="InterPro" id="IPR023302">
    <property type="entry name" value="Pept_S9A_N"/>
</dbReference>
<dbReference type="PRINTS" id="PR00862">
    <property type="entry name" value="PROLIGOPTASE"/>
</dbReference>
<evidence type="ECO:0000259" key="7">
    <source>
        <dbReference type="Pfam" id="PF00326"/>
    </source>
</evidence>
<dbReference type="EMBL" id="LT859958">
    <property type="protein sequence ID" value="SMX53328.1"/>
    <property type="molecule type" value="Genomic_DNA"/>
</dbReference>
<evidence type="ECO:0000259" key="8">
    <source>
        <dbReference type="Pfam" id="PF02897"/>
    </source>
</evidence>
<dbReference type="EC" id="3.4.21.26" evidence="3"/>
<dbReference type="InterPro" id="IPR029058">
    <property type="entry name" value="AB_hydrolase_fold"/>
</dbReference>
<dbReference type="PROSITE" id="PS00708">
    <property type="entry name" value="PRO_ENDOPEP_SER"/>
    <property type="match status" value="1"/>
</dbReference>
<dbReference type="GO" id="GO:0070012">
    <property type="term" value="F:oligopeptidase activity"/>
    <property type="evidence" value="ECO:0007669"/>
    <property type="project" value="TreeGrafter"/>
</dbReference>
<dbReference type="FunFam" id="3.40.50.1820:FF:000005">
    <property type="entry name" value="Prolyl endopeptidase"/>
    <property type="match status" value="1"/>
</dbReference>
<dbReference type="KEGG" id="abat:CFX1CAM_0262"/>
<keyword evidence="4" id="KW-0645">Protease</keyword>
<gene>
    <name evidence="9" type="primary">Prep</name>
    <name evidence="9" type="ORF">CFX1CAM_0262</name>
</gene>
<feature type="domain" description="Peptidase S9A N-terminal" evidence="8">
    <location>
        <begin position="6"/>
        <end position="408"/>
    </location>
</feature>
<dbReference type="Pfam" id="PF00326">
    <property type="entry name" value="Peptidase_S9"/>
    <property type="match status" value="1"/>
</dbReference>
<sequence>MPIPYPQTRTQDLVEEIHGHRVPDPYRWMEDLESDEIRAWIQNQNSLTNAYLERSPLKEKIQARMHELWDYERYSPPFKRGGRYFFTYNTGLLNQDIFYWMEDLDAEPQELIDPNTLSEDGTVALSGAAISRDGRLLAYGLSDAGSDWQTWHVRRVDDGQDLEDRIEWVKFSGASWDKSSTGFFYSRYDAPQGDALKSANYDHKLYYHRLGTPQSEDRLIYARPDHPKWGFYGQVTEDGRYLVIYVSQGTAKENGVFYLDLEDPQGEVTGLLTDFDAAYELVWNDETRFFFKTDRDAPLNRVIAIDIDHPHPSKWNEVIPEDKDKLEYADFVGGFFVCTYLHHAAHQVRYYTQDGTPDGELTLPGIGTVMGFSGRGDDPETFYKFSSFTTPGTVFHLDVLNRKETVFRSPDLAFDPKDYVSKQVFFTSKDGTQVPLFITHRADLQIDGEVPTYLYGYGGFNIPLPVSFSVPNLVWMEMGGIYAQAHLRGGGEYGREWHEGGMKANKQNVFDDFIAAGEYLIHEGYTMSPYLVIGGRSNGGLLVGACLTQRPDLFGVCLPNVGVLDMLRFHKFTIGWAWTSDYGSPDDPDEFSTLLAYSPYHNIKNGAIYPPTMVLTGDHDDRVFPGHSFKFAAALQNAQAGEAPILIRIETRAGHGAGKPTAKLIEEFSDMWTFALMHIPG</sequence>
<evidence type="ECO:0000256" key="5">
    <source>
        <dbReference type="ARBA" id="ARBA00022801"/>
    </source>
</evidence>
<evidence type="ECO:0000256" key="6">
    <source>
        <dbReference type="ARBA" id="ARBA00022825"/>
    </source>
</evidence>
<dbReference type="GO" id="GO:0005829">
    <property type="term" value="C:cytosol"/>
    <property type="evidence" value="ECO:0007669"/>
    <property type="project" value="TreeGrafter"/>
</dbReference>
<evidence type="ECO:0000313" key="9">
    <source>
        <dbReference type="EMBL" id="SMX53328.1"/>
    </source>
</evidence>
<dbReference type="OrthoDB" id="9801421at2"/>
<dbReference type="RefSeq" id="WP_087861273.1">
    <property type="nucleotide sequence ID" value="NZ_LT859958.1"/>
</dbReference>
<dbReference type="PANTHER" id="PTHR42881:SF2">
    <property type="entry name" value="PROLYL ENDOPEPTIDASE"/>
    <property type="match status" value="1"/>
</dbReference>
<dbReference type="GO" id="GO:0004252">
    <property type="term" value="F:serine-type endopeptidase activity"/>
    <property type="evidence" value="ECO:0007669"/>
    <property type="project" value="UniProtKB-EC"/>
</dbReference>